<name>A0AAN6PFB5_9PEZI</name>
<dbReference type="Proteomes" id="UP001303115">
    <property type="component" value="Unassembled WGS sequence"/>
</dbReference>
<feature type="compositionally biased region" description="Polar residues" evidence="1">
    <location>
        <begin position="447"/>
        <end position="461"/>
    </location>
</feature>
<feature type="compositionally biased region" description="Low complexity" evidence="1">
    <location>
        <begin position="395"/>
        <end position="408"/>
    </location>
</feature>
<feature type="region of interest" description="Disordered" evidence="1">
    <location>
        <begin position="395"/>
        <end position="522"/>
    </location>
</feature>
<organism evidence="2 3">
    <name type="scientific">Parachaetomium inaequale</name>
    <dbReference type="NCBI Taxonomy" id="2588326"/>
    <lineage>
        <taxon>Eukaryota</taxon>
        <taxon>Fungi</taxon>
        <taxon>Dikarya</taxon>
        <taxon>Ascomycota</taxon>
        <taxon>Pezizomycotina</taxon>
        <taxon>Sordariomycetes</taxon>
        <taxon>Sordariomycetidae</taxon>
        <taxon>Sordariales</taxon>
        <taxon>Chaetomiaceae</taxon>
        <taxon>Parachaetomium</taxon>
    </lineage>
</organism>
<feature type="compositionally biased region" description="Basic residues" evidence="1">
    <location>
        <begin position="479"/>
        <end position="489"/>
    </location>
</feature>
<dbReference type="AlphaFoldDB" id="A0AAN6PFB5"/>
<evidence type="ECO:0000313" key="2">
    <source>
        <dbReference type="EMBL" id="KAK4039677.1"/>
    </source>
</evidence>
<feature type="compositionally biased region" description="Acidic residues" evidence="1">
    <location>
        <begin position="495"/>
        <end position="512"/>
    </location>
</feature>
<protein>
    <submittedName>
        <fullName evidence="2">Uncharacterized protein</fullName>
    </submittedName>
</protein>
<feature type="compositionally biased region" description="Low complexity" evidence="1">
    <location>
        <begin position="462"/>
        <end position="476"/>
    </location>
</feature>
<evidence type="ECO:0000256" key="1">
    <source>
        <dbReference type="SAM" id="MobiDB-lite"/>
    </source>
</evidence>
<accession>A0AAN6PFB5</accession>
<evidence type="ECO:0000313" key="3">
    <source>
        <dbReference type="Proteomes" id="UP001303115"/>
    </source>
</evidence>
<gene>
    <name evidence="2" type="ORF">C8A01DRAFT_36300</name>
</gene>
<proteinExistence type="predicted"/>
<sequence>MAPVEVEHEPRSLPLVSAGARIAAAAYASCTVGQSLYRSHQALGPAQDTRGRKAERTKLTTAFGSLAALGLVFAVASNLEYLTLSYKVWASERGVAVPDSLFGNRALSADGTDQTGLHLRRWLSDTPVFLDALEIVAEKSRRLWWGQQLDLATISWTTLLAIEGRRRRIPHLWAYALLPHLVSLSFAQNLFYVALLQTPSPIPSQETRIAQVLHRMLPKKPNNWFPKLSLLLVPLALNYLVTLWLPSTAGTPSFPTAVLLTKLLTLAPLILPAITPASWGTAHADPRDAYPDITKLFNIISAASVLLHAKTTLSALLYNLPDSYKHRHTLKIPFDTEKRSKWERTATAVEKVLGSMTDHPAVAAAGKDALLSALSLGLWAAVRSTDVGNMLRSLYSSSSSRSRQISPSDEALSETAETEFPSARLKGESAPAATSMRLRRRGRPKKTSVSSVGSFNGTGEDTTATTTSATVTAATAHQTPRRGRGRPRKAKPEPEPEPEPEQDELEPEEEMPDDKTYRPTPAVQADVRLHMGDVMADDDFDWEPAALAWGLTALGGLGLGSAAVFGAECLAR</sequence>
<comment type="caution">
    <text evidence="2">The sequence shown here is derived from an EMBL/GenBank/DDBJ whole genome shotgun (WGS) entry which is preliminary data.</text>
</comment>
<keyword evidence="3" id="KW-1185">Reference proteome</keyword>
<dbReference type="EMBL" id="MU854394">
    <property type="protein sequence ID" value="KAK4039677.1"/>
    <property type="molecule type" value="Genomic_DNA"/>
</dbReference>
<feature type="compositionally biased region" description="Basic residues" evidence="1">
    <location>
        <begin position="437"/>
        <end position="446"/>
    </location>
</feature>
<reference evidence="3" key="1">
    <citation type="journal article" date="2023" name="Mol. Phylogenet. Evol.">
        <title>Genome-scale phylogeny and comparative genomics of the fungal order Sordariales.</title>
        <authorList>
            <person name="Hensen N."/>
            <person name="Bonometti L."/>
            <person name="Westerberg I."/>
            <person name="Brannstrom I.O."/>
            <person name="Guillou S."/>
            <person name="Cros-Aarteil S."/>
            <person name="Calhoun S."/>
            <person name="Haridas S."/>
            <person name="Kuo A."/>
            <person name="Mondo S."/>
            <person name="Pangilinan J."/>
            <person name="Riley R."/>
            <person name="LaButti K."/>
            <person name="Andreopoulos B."/>
            <person name="Lipzen A."/>
            <person name="Chen C."/>
            <person name="Yan M."/>
            <person name="Daum C."/>
            <person name="Ng V."/>
            <person name="Clum A."/>
            <person name="Steindorff A."/>
            <person name="Ohm R.A."/>
            <person name="Martin F."/>
            <person name="Silar P."/>
            <person name="Natvig D.O."/>
            <person name="Lalanne C."/>
            <person name="Gautier V."/>
            <person name="Ament-Velasquez S.L."/>
            <person name="Kruys A."/>
            <person name="Hutchinson M.I."/>
            <person name="Powell A.J."/>
            <person name="Barry K."/>
            <person name="Miller A.N."/>
            <person name="Grigoriev I.V."/>
            <person name="Debuchy R."/>
            <person name="Gladieux P."/>
            <person name="Hiltunen Thoren M."/>
            <person name="Johannesson H."/>
        </authorList>
    </citation>
    <scope>NUCLEOTIDE SEQUENCE [LARGE SCALE GENOMIC DNA]</scope>
    <source>
        <strain evidence="3">CBS 284.82</strain>
    </source>
</reference>